<dbReference type="InterPro" id="IPR000415">
    <property type="entry name" value="Nitroreductase-like"/>
</dbReference>
<keyword evidence="3" id="KW-0560">Oxidoreductase</keyword>
<evidence type="ECO:0000313" key="5">
    <source>
        <dbReference type="EMBL" id="MDH6282648.1"/>
    </source>
</evidence>
<dbReference type="InterPro" id="IPR050627">
    <property type="entry name" value="Nitroreductase/BluB"/>
</dbReference>
<feature type="domain" description="Nitroreductase" evidence="4">
    <location>
        <begin position="18"/>
        <end position="203"/>
    </location>
</feature>
<evidence type="ECO:0000256" key="2">
    <source>
        <dbReference type="ARBA" id="ARBA00022643"/>
    </source>
</evidence>
<dbReference type="PANTHER" id="PTHR23026">
    <property type="entry name" value="NADPH NITROREDUCTASE"/>
    <property type="match status" value="1"/>
</dbReference>
<sequence>MGAPMDERVAVLEELFTERWSCRAFQDIPVPREILDRLLAMAQRSPSWCNTQPWHITVIEGDALEAIRADFVEHAQTNSDASDFPFPARYTGQFLERRRECAWQLYDSVGIAKGDRQASGEQALENFRFFGAPAVAVITTEADLGTYGAVDCGVYVGHFLLAAQSLGLATIAQAALASHAPFLRERLGLPENRKIVVGISFGYADVDHPANGFRTSRAGMDTVATLIS</sequence>
<dbReference type="InterPro" id="IPR029479">
    <property type="entry name" value="Nitroreductase"/>
</dbReference>
<dbReference type="SUPFAM" id="SSF55469">
    <property type="entry name" value="FMN-dependent nitroreductase-like"/>
    <property type="match status" value="1"/>
</dbReference>
<evidence type="ECO:0000259" key="4">
    <source>
        <dbReference type="Pfam" id="PF00881"/>
    </source>
</evidence>
<evidence type="ECO:0000256" key="3">
    <source>
        <dbReference type="ARBA" id="ARBA00023002"/>
    </source>
</evidence>
<organism evidence="5 6">
    <name type="scientific">Prescottella agglutinans</name>
    <dbReference type="NCBI Taxonomy" id="1644129"/>
    <lineage>
        <taxon>Bacteria</taxon>
        <taxon>Bacillati</taxon>
        <taxon>Actinomycetota</taxon>
        <taxon>Actinomycetes</taxon>
        <taxon>Mycobacteriales</taxon>
        <taxon>Nocardiaceae</taxon>
        <taxon>Prescottella</taxon>
    </lineage>
</organism>
<evidence type="ECO:0000313" key="6">
    <source>
        <dbReference type="Proteomes" id="UP001160334"/>
    </source>
</evidence>
<dbReference type="EMBL" id="JARXVC010000011">
    <property type="protein sequence ID" value="MDH6282648.1"/>
    <property type="molecule type" value="Genomic_DNA"/>
</dbReference>
<accession>A0ABT6MEA3</accession>
<dbReference type="PANTHER" id="PTHR23026:SF90">
    <property type="entry name" value="IODOTYROSINE DEIODINASE 1"/>
    <property type="match status" value="1"/>
</dbReference>
<gene>
    <name evidence="5" type="ORF">M2280_003885</name>
</gene>
<comment type="caution">
    <text evidence="5">The sequence shown here is derived from an EMBL/GenBank/DDBJ whole genome shotgun (WGS) entry which is preliminary data.</text>
</comment>
<dbReference type="Pfam" id="PF00881">
    <property type="entry name" value="Nitroreductase"/>
    <property type="match status" value="1"/>
</dbReference>
<dbReference type="Gene3D" id="3.40.109.10">
    <property type="entry name" value="NADH Oxidase"/>
    <property type="match status" value="1"/>
</dbReference>
<keyword evidence="6" id="KW-1185">Reference proteome</keyword>
<reference evidence="5 6" key="1">
    <citation type="submission" date="2023-04" db="EMBL/GenBank/DDBJ databases">
        <title>Forest soil microbial communities from Buena Vista Peninsula, Colon Province, Panama.</title>
        <authorList>
            <person name="Bouskill N."/>
        </authorList>
    </citation>
    <scope>NUCLEOTIDE SEQUENCE [LARGE SCALE GENOMIC DNA]</scope>
    <source>
        <strain evidence="5 6">CFH S0262</strain>
    </source>
</reference>
<dbReference type="Proteomes" id="UP001160334">
    <property type="component" value="Unassembled WGS sequence"/>
</dbReference>
<dbReference type="CDD" id="cd02136">
    <property type="entry name" value="PnbA_NfnB-like"/>
    <property type="match status" value="1"/>
</dbReference>
<keyword evidence="2" id="KW-0288">FMN</keyword>
<keyword evidence="1" id="KW-0285">Flavoprotein</keyword>
<protein>
    <submittedName>
        <fullName evidence="5">Nitroreductase</fullName>
    </submittedName>
</protein>
<proteinExistence type="predicted"/>
<evidence type="ECO:0000256" key="1">
    <source>
        <dbReference type="ARBA" id="ARBA00022630"/>
    </source>
</evidence>
<name>A0ABT6MEA3_9NOCA</name>